<reference evidence="5 6" key="1">
    <citation type="submission" date="2024-02" db="EMBL/GenBank/DDBJ databases">
        <title>Chromosome-scale genome assembly of the rough periwinkle Littorina saxatilis.</title>
        <authorList>
            <person name="De Jode A."/>
            <person name="Faria R."/>
            <person name="Formenti G."/>
            <person name="Sims Y."/>
            <person name="Smith T.P."/>
            <person name="Tracey A."/>
            <person name="Wood J.M.D."/>
            <person name="Zagrodzka Z.B."/>
            <person name="Johannesson K."/>
            <person name="Butlin R.K."/>
            <person name="Leder E.H."/>
        </authorList>
    </citation>
    <scope>NUCLEOTIDE SEQUENCE [LARGE SCALE GENOMIC DNA]</scope>
    <source>
        <strain evidence="5">Snail1</strain>
        <tissue evidence="5">Muscle</tissue>
    </source>
</reference>
<feature type="chain" id="PRO_5042970873" description="Saposin B-type domain-containing protein" evidence="3">
    <location>
        <begin position="21"/>
        <end position="640"/>
    </location>
</feature>
<gene>
    <name evidence="5" type="ORF">V1264_019889</name>
</gene>
<dbReference type="Proteomes" id="UP001374579">
    <property type="component" value="Unassembled WGS sequence"/>
</dbReference>
<keyword evidence="1" id="KW-1015">Disulfide bond</keyword>
<feature type="region of interest" description="Disordered" evidence="2">
    <location>
        <begin position="164"/>
        <end position="218"/>
    </location>
</feature>
<feature type="region of interest" description="Disordered" evidence="2">
    <location>
        <begin position="577"/>
        <end position="598"/>
    </location>
</feature>
<feature type="compositionally biased region" description="Basic and acidic residues" evidence="2">
    <location>
        <begin position="202"/>
        <end position="218"/>
    </location>
</feature>
<dbReference type="PANTHER" id="PTHR11480:SF3">
    <property type="entry name" value="BCDNA.GH08312"/>
    <property type="match status" value="1"/>
</dbReference>
<feature type="region of interest" description="Disordered" evidence="2">
    <location>
        <begin position="439"/>
        <end position="555"/>
    </location>
</feature>
<feature type="compositionally biased region" description="Low complexity" evidence="2">
    <location>
        <begin position="459"/>
        <end position="474"/>
    </location>
</feature>
<evidence type="ECO:0000256" key="2">
    <source>
        <dbReference type="SAM" id="MobiDB-lite"/>
    </source>
</evidence>
<dbReference type="AlphaFoldDB" id="A0AAN9BDL9"/>
<dbReference type="Gene3D" id="1.10.225.10">
    <property type="entry name" value="Saposin-like"/>
    <property type="match status" value="1"/>
</dbReference>
<feature type="region of interest" description="Disordered" evidence="2">
    <location>
        <begin position="618"/>
        <end position="640"/>
    </location>
</feature>
<feature type="compositionally biased region" description="Polar residues" evidence="2">
    <location>
        <begin position="483"/>
        <end position="516"/>
    </location>
</feature>
<sequence>MDSLMFLLLLFSKILVVVQCFPQDSSSPLTKRTSHRSSGLLSTETAKAAIISRSLLSLPHTGRKTALHSERNRKYHVFPTPRKQNSFSSLIKELTAKNFASQTNDGKTNRAYMKGQISVLPTETMLDNRMLPITKKQKKLMLPTEDDDSINNLIATWQLVSSTLKKTKDKKKDRETAQRQAEDDIINNLRATWPRQGSNLENTKEKKKDGESAQRHKEVDINDLRATWPQKYITPTTVMSEGGDTVTSEKDTMTSEGGDTVTSEKDTMTSEEGDKVTSVEGDRVTPVVGDTVMCFLCTTVMGEMKQTMNDPQMEKNMEDAMENGLCPFVPEGLDCKTKVHTFGPILFEMIHREMDPMTFCQDMAMCADPSPSFSRLHGALDAVRLAADVAQKSSSAASTASVRNSVPSQRYALNSVPESALDPTQDSPVHLIQPASVRNSVSSQNPALNSVPESLQNFDPQSDSDSTQDSPASQNHPAVSILQPASVQNPSHFPNSALQSLQNSDPRSDSDSTQDSHASKNYAAASLIRPATDSKNYPAQVHEPSDPDSHAQSPLSSNLVKLVSAYLCRSHGICRADSEVDESRESSMKSQVDAEAVNDDVQDTSLKFLPNARFSRDHYRDDSSADIGLERISEAEGDSV</sequence>
<evidence type="ECO:0000313" key="5">
    <source>
        <dbReference type="EMBL" id="KAK7101515.1"/>
    </source>
</evidence>
<dbReference type="InterPro" id="IPR008139">
    <property type="entry name" value="SaposinB_dom"/>
</dbReference>
<protein>
    <recommendedName>
        <fullName evidence="4">Saposin B-type domain-containing protein</fullName>
    </recommendedName>
</protein>
<feature type="compositionally biased region" description="Polar residues" evidence="2">
    <location>
        <begin position="439"/>
        <end position="458"/>
    </location>
</feature>
<feature type="compositionally biased region" description="Basic and acidic residues" evidence="2">
    <location>
        <begin position="170"/>
        <end position="182"/>
    </location>
</feature>
<comment type="caution">
    <text evidence="5">The sequence shown here is derived from an EMBL/GenBank/DDBJ whole genome shotgun (WGS) entry which is preliminary data.</text>
</comment>
<evidence type="ECO:0000256" key="3">
    <source>
        <dbReference type="SAM" id="SignalP"/>
    </source>
</evidence>
<dbReference type="EMBL" id="JBAMIC010000010">
    <property type="protein sequence ID" value="KAK7101515.1"/>
    <property type="molecule type" value="Genomic_DNA"/>
</dbReference>
<evidence type="ECO:0000313" key="6">
    <source>
        <dbReference type="Proteomes" id="UP001374579"/>
    </source>
</evidence>
<accession>A0AAN9BDL9</accession>
<keyword evidence="3" id="KW-0732">Signal</keyword>
<dbReference type="InterPro" id="IPR011001">
    <property type="entry name" value="Saposin-like"/>
</dbReference>
<evidence type="ECO:0000259" key="4">
    <source>
        <dbReference type="PROSITE" id="PS50015"/>
    </source>
</evidence>
<dbReference type="PANTHER" id="PTHR11480">
    <property type="entry name" value="SAPOSIN-RELATED"/>
    <property type="match status" value="1"/>
</dbReference>
<evidence type="ECO:0000256" key="1">
    <source>
        <dbReference type="ARBA" id="ARBA00023157"/>
    </source>
</evidence>
<dbReference type="SMART" id="SM00741">
    <property type="entry name" value="SapB"/>
    <property type="match status" value="1"/>
</dbReference>
<organism evidence="5 6">
    <name type="scientific">Littorina saxatilis</name>
    <dbReference type="NCBI Taxonomy" id="31220"/>
    <lineage>
        <taxon>Eukaryota</taxon>
        <taxon>Metazoa</taxon>
        <taxon>Spiralia</taxon>
        <taxon>Lophotrochozoa</taxon>
        <taxon>Mollusca</taxon>
        <taxon>Gastropoda</taxon>
        <taxon>Caenogastropoda</taxon>
        <taxon>Littorinimorpha</taxon>
        <taxon>Littorinoidea</taxon>
        <taxon>Littorinidae</taxon>
        <taxon>Littorina</taxon>
    </lineage>
</organism>
<feature type="domain" description="Saposin B-type" evidence="4">
    <location>
        <begin position="290"/>
        <end position="370"/>
    </location>
</feature>
<dbReference type="SUPFAM" id="SSF47862">
    <property type="entry name" value="Saposin"/>
    <property type="match status" value="1"/>
</dbReference>
<name>A0AAN9BDL9_9CAEN</name>
<proteinExistence type="predicted"/>
<feature type="signal peptide" evidence="3">
    <location>
        <begin position="1"/>
        <end position="20"/>
    </location>
</feature>
<feature type="region of interest" description="Disordered" evidence="2">
    <location>
        <begin position="236"/>
        <end position="279"/>
    </location>
</feature>
<dbReference type="PROSITE" id="PS50015">
    <property type="entry name" value="SAP_B"/>
    <property type="match status" value="1"/>
</dbReference>
<feature type="compositionally biased region" description="Basic and acidic residues" evidence="2">
    <location>
        <begin position="577"/>
        <end position="587"/>
    </location>
</feature>
<feature type="compositionally biased region" description="Basic and acidic residues" evidence="2">
    <location>
        <begin position="262"/>
        <end position="279"/>
    </location>
</feature>
<keyword evidence="6" id="KW-1185">Reference proteome</keyword>
<dbReference type="InterPro" id="IPR051428">
    <property type="entry name" value="Sphingo_Act-Surfact_Prot"/>
</dbReference>
<feature type="compositionally biased region" description="Basic and acidic residues" evidence="2">
    <location>
        <begin position="618"/>
        <end position="634"/>
    </location>
</feature>